<dbReference type="EMBL" id="CP018799">
    <property type="protein sequence ID" value="ATX80220.1"/>
    <property type="molecule type" value="Genomic_DNA"/>
</dbReference>
<dbReference type="Proteomes" id="UP000231701">
    <property type="component" value="Chromosome"/>
</dbReference>
<protein>
    <submittedName>
        <fullName evidence="2">Uncharacterized protein</fullName>
    </submittedName>
</protein>
<feature type="compositionally biased region" description="Basic and acidic residues" evidence="1">
    <location>
        <begin position="13"/>
        <end position="28"/>
    </location>
</feature>
<gene>
    <name evidence="2" type="ORF">Ga0123461_1807</name>
</gene>
<sequence length="45" mass="4965">MGMDVFIAPRVTETGDREPATGNSRPKEDTHKILITLKSIAQLLI</sequence>
<dbReference type="AlphaFoldDB" id="A0A2K8KYX4"/>
<keyword evidence="3" id="KW-1185">Reference proteome</keyword>
<evidence type="ECO:0000256" key="1">
    <source>
        <dbReference type="SAM" id="MobiDB-lite"/>
    </source>
</evidence>
<evidence type="ECO:0000313" key="2">
    <source>
        <dbReference type="EMBL" id="ATX80220.1"/>
    </source>
</evidence>
<feature type="region of interest" description="Disordered" evidence="1">
    <location>
        <begin position="1"/>
        <end position="28"/>
    </location>
</feature>
<name>A0A2K8KYX4_MARES</name>
<accession>A0A2K8KYX4</accession>
<dbReference type="KEGG" id="maes:Ga0123461_1807"/>
<proteinExistence type="predicted"/>
<reference evidence="2 3" key="1">
    <citation type="submission" date="2016-12" db="EMBL/GenBank/DDBJ databases">
        <title>Isolation and genomic insights into novel planktonic Zetaproteobacteria from stratified waters of the Chesapeake Bay.</title>
        <authorList>
            <person name="McAllister S.M."/>
            <person name="Kato S."/>
            <person name="Chan C.S."/>
            <person name="Chiu B.K."/>
            <person name="Field E.K."/>
        </authorList>
    </citation>
    <scope>NUCLEOTIDE SEQUENCE [LARGE SCALE GENOMIC DNA]</scope>
    <source>
        <strain evidence="2 3">CP-5</strain>
    </source>
</reference>
<evidence type="ECO:0000313" key="3">
    <source>
        <dbReference type="Proteomes" id="UP000231701"/>
    </source>
</evidence>
<organism evidence="2 3">
    <name type="scientific">Mariprofundus aestuarium</name>
    <dbReference type="NCBI Taxonomy" id="1921086"/>
    <lineage>
        <taxon>Bacteria</taxon>
        <taxon>Pseudomonadati</taxon>
        <taxon>Pseudomonadota</taxon>
        <taxon>Candidatius Mariprofundia</taxon>
        <taxon>Mariprofundales</taxon>
        <taxon>Mariprofundaceae</taxon>
        <taxon>Mariprofundus</taxon>
    </lineage>
</organism>